<accession>A0AAU8B7C9</accession>
<evidence type="ECO:0000313" key="1">
    <source>
        <dbReference type="EMBL" id="XCD08270.1"/>
    </source>
</evidence>
<name>A0AAU8B7C9_9CAUD</name>
<organism evidence="1">
    <name type="scientific">Dulem virus 42</name>
    <dbReference type="NCBI Taxonomy" id="3145760"/>
    <lineage>
        <taxon>Viruses</taxon>
        <taxon>Duplodnaviria</taxon>
        <taxon>Heunggongvirae</taxon>
        <taxon>Uroviricota</taxon>
        <taxon>Caudoviricetes</taxon>
    </lineage>
</organism>
<proteinExistence type="predicted"/>
<sequence>MSLGVRHLLSLENFKHTMIYIIVFLTKRISKR</sequence>
<reference evidence="1" key="1">
    <citation type="submission" date="2024-03" db="EMBL/GenBank/DDBJ databases">
        <title>Diverse circular DNA viruses in blood, oral, and fecal samples of captive lemurs.</title>
        <authorList>
            <person name="Paietta E.N."/>
            <person name="Kraberger S."/>
            <person name="Lund M.C."/>
            <person name="Custer J.M."/>
            <person name="Vargas K.M."/>
            <person name="Ehmke E.E."/>
            <person name="Yoder A.D."/>
            <person name="Varsani A."/>
        </authorList>
    </citation>
    <scope>NUCLEOTIDE SEQUENCE</scope>
    <source>
        <strain evidence="1">Duke_30FF_63</strain>
    </source>
</reference>
<dbReference type="EMBL" id="PP511876">
    <property type="protein sequence ID" value="XCD08270.1"/>
    <property type="molecule type" value="Genomic_DNA"/>
</dbReference>
<protein>
    <submittedName>
        <fullName evidence="1">Uncharacterized protein</fullName>
    </submittedName>
</protein>